<dbReference type="OrthoDB" id="9787514at2"/>
<dbReference type="InterPro" id="IPR015943">
    <property type="entry name" value="WD40/YVTN_repeat-like_dom_sf"/>
</dbReference>
<dbReference type="InterPro" id="IPR013655">
    <property type="entry name" value="PAS_fold_3"/>
</dbReference>
<dbReference type="PROSITE" id="PS50883">
    <property type="entry name" value="EAL"/>
    <property type="match status" value="1"/>
</dbReference>
<dbReference type="PANTHER" id="PTHR44757">
    <property type="entry name" value="DIGUANYLATE CYCLASE DGCP"/>
    <property type="match status" value="1"/>
</dbReference>
<dbReference type="Gene3D" id="2.130.10.10">
    <property type="entry name" value="YVTN repeat-like/Quinoprotein amine dehydrogenase"/>
    <property type="match status" value="1"/>
</dbReference>
<dbReference type="SMART" id="SM00091">
    <property type="entry name" value="PAS"/>
    <property type="match status" value="1"/>
</dbReference>
<dbReference type="Pfam" id="PF07495">
    <property type="entry name" value="Y_Y_Y"/>
    <property type="match status" value="1"/>
</dbReference>
<dbReference type="Gene3D" id="2.60.40.10">
    <property type="entry name" value="Immunoglobulins"/>
    <property type="match status" value="1"/>
</dbReference>
<dbReference type="Gene3D" id="3.20.20.450">
    <property type="entry name" value="EAL domain"/>
    <property type="match status" value="1"/>
</dbReference>
<dbReference type="CDD" id="cd01949">
    <property type="entry name" value="GGDEF"/>
    <property type="match status" value="1"/>
</dbReference>
<dbReference type="InterPro" id="IPR035919">
    <property type="entry name" value="EAL_sf"/>
</dbReference>
<dbReference type="InterPro" id="IPR001633">
    <property type="entry name" value="EAL_dom"/>
</dbReference>
<protein>
    <submittedName>
        <fullName evidence="5">EAL domain-containing protein</fullName>
    </submittedName>
</protein>
<evidence type="ECO:0000313" key="5">
    <source>
        <dbReference type="EMBL" id="TQV85596.1"/>
    </source>
</evidence>
<evidence type="ECO:0000259" key="3">
    <source>
        <dbReference type="PROSITE" id="PS50883"/>
    </source>
</evidence>
<dbReference type="NCBIfam" id="TIGR00229">
    <property type="entry name" value="sensory_box"/>
    <property type="match status" value="1"/>
</dbReference>
<feature type="domain" description="PAC" evidence="2">
    <location>
        <begin position="407"/>
        <end position="459"/>
    </location>
</feature>
<evidence type="ECO:0000259" key="1">
    <source>
        <dbReference type="PROSITE" id="PS50112"/>
    </source>
</evidence>
<proteinExistence type="predicted"/>
<dbReference type="InterPro" id="IPR000014">
    <property type="entry name" value="PAS"/>
</dbReference>
<dbReference type="AlphaFoldDB" id="A0A545U806"/>
<sequence length="904" mass="104256">ITHFTSWDGLQSDEFNRPGILSSNGYLYFGGTNGLDRFYPNIIEKSLFVRPPRVVGLNVANKKISIEEGGILEKSMLATSKVELGYDQTPFSFEFTSPQYVKPSEIEFRYRLLGLDDKWITAVPSVRQATYTNINSGTYKFELQVRDIRGSWNGKVTNIEVFIAPAWWATPLAKSMYSIFVILMLALVSLFYWKKQQKEKKVQQAIKENEERLKLSLWGSGYEFWDWNINSGEVSRSDEFRKIQIDCSKMSKSLNELASYIHPDDLEFVREKLTNHIAGNTKHFDTCYRIVDAKRGWRWIQDRGKVVAFNNDGSALRMSGTQRDITNIRERDAQFEMLGQAFKSTSDGVWIRDHEWRLVECNPAYERITGFSLSEKRNEVLWFPEIQEQPENLLQRIRMSIDEKGNWQGEAWSERKNNDPFPQKLSIDTLHDEKGNIRYYVGVFSDITFHKRTEEEFRKLANYDSLTGLPNRACLYDRLNQTIEKTKRDQGRFALFLIDVDNFKRINDSLGHSVGDILIRQVASRLVNCNKEGDTVARIGGDEFVIVMENVRTSTSIAAFSELLLKELNQPIFVRGQKLKLNFSVGVTLAPDDAIIAERLIRNADTAMYEAKKSVENSYRFYSVEFNERARKRLILENALRKSIDDETIELFYQPKVDLNSGRVDGVEALARWTHKELGFISPAEFIPLAEETGLIIPLGAQILKQAIKQTKKWVDENVMRGRTSINLSAHQFWNRNLASEISRLLQEENLDAKYIELEITESACMQDMEETKSQMTVLRELGMSLALDDFGTGYSSLAQLKALPFDTLKVDKSFVDNIELDHQDAKVVKAIIDIAKTMEMNVVIEGVESKLQCEYLWKNRAYIVQGFYFSRPVKANLMPELFRKTWHKEEYIGKLISNVTPLA</sequence>
<evidence type="ECO:0000259" key="4">
    <source>
        <dbReference type="PROSITE" id="PS50887"/>
    </source>
</evidence>
<dbReference type="SMART" id="SM00086">
    <property type="entry name" value="PAC"/>
    <property type="match status" value="2"/>
</dbReference>
<dbReference type="InterPro" id="IPR000700">
    <property type="entry name" value="PAS-assoc_C"/>
</dbReference>
<evidence type="ECO:0000259" key="2">
    <source>
        <dbReference type="PROSITE" id="PS50113"/>
    </source>
</evidence>
<dbReference type="Proteomes" id="UP000315439">
    <property type="component" value="Unassembled WGS sequence"/>
</dbReference>
<dbReference type="PANTHER" id="PTHR44757:SF2">
    <property type="entry name" value="BIOFILM ARCHITECTURE MAINTENANCE PROTEIN MBAA"/>
    <property type="match status" value="1"/>
</dbReference>
<accession>A0A545U806</accession>
<dbReference type="PROSITE" id="PS50113">
    <property type="entry name" value="PAC"/>
    <property type="match status" value="1"/>
</dbReference>
<dbReference type="SUPFAM" id="SSF141868">
    <property type="entry name" value="EAL domain-like"/>
    <property type="match status" value="1"/>
</dbReference>
<dbReference type="Gene3D" id="3.30.450.20">
    <property type="entry name" value="PAS domain"/>
    <property type="match status" value="2"/>
</dbReference>
<dbReference type="PROSITE" id="PS50887">
    <property type="entry name" value="GGDEF"/>
    <property type="match status" value="1"/>
</dbReference>
<dbReference type="PROSITE" id="PS50112">
    <property type="entry name" value="PAS"/>
    <property type="match status" value="1"/>
</dbReference>
<dbReference type="Pfam" id="PF08447">
    <property type="entry name" value="PAS_3"/>
    <property type="match status" value="1"/>
</dbReference>
<keyword evidence="6" id="KW-1185">Reference proteome</keyword>
<dbReference type="EMBL" id="VIKS01000012">
    <property type="protein sequence ID" value="TQV85596.1"/>
    <property type="molecule type" value="Genomic_DNA"/>
</dbReference>
<dbReference type="CDD" id="cd00130">
    <property type="entry name" value="PAS"/>
    <property type="match status" value="2"/>
</dbReference>
<dbReference type="InterPro" id="IPR029787">
    <property type="entry name" value="Nucleotide_cyclase"/>
</dbReference>
<dbReference type="SMART" id="SM00052">
    <property type="entry name" value="EAL"/>
    <property type="match status" value="1"/>
</dbReference>
<gene>
    <name evidence="5" type="ORF">FLL46_20805</name>
</gene>
<comment type="caution">
    <text evidence="5">The sequence shown here is derived from an EMBL/GenBank/DDBJ whole genome shotgun (WGS) entry which is preliminary data.</text>
</comment>
<feature type="non-terminal residue" evidence="5">
    <location>
        <position position="1"/>
    </location>
</feature>
<dbReference type="Pfam" id="PF00563">
    <property type="entry name" value="EAL"/>
    <property type="match status" value="1"/>
</dbReference>
<dbReference type="RefSeq" id="WP_142933281.1">
    <property type="nucleotide sequence ID" value="NZ_ML660168.1"/>
</dbReference>
<feature type="domain" description="EAL" evidence="3">
    <location>
        <begin position="633"/>
        <end position="887"/>
    </location>
</feature>
<dbReference type="InterPro" id="IPR011123">
    <property type="entry name" value="Y_Y_Y"/>
</dbReference>
<evidence type="ECO:0000313" key="6">
    <source>
        <dbReference type="Proteomes" id="UP000315439"/>
    </source>
</evidence>
<dbReference type="InterPro" id="IPR000160">
    <property type="entry name" value="GGDEF_dom"/>
</dbReference>
<dbReference type="NCBIfam" id="TIGR00254">
    <property type="entry name" value="GGDEF"/>
    <property type="match status" value="1"/>
</dbReference>
<dbReference type="InterPro" id="IPR043128">
    <property type="entry name" value="Rev_trsase/Diguanyl_cyclase"/>
</dbReference>
<dbReference type="InterPro" id="IPR035965">
    <property type="entry name" value="PAS-like_dom_sf"/>
</dbReference>
<feature type="domain" description="GGDEF" evidence="4">
    <location>
        <begin position="491"/>
        <end position="624"/>
    </location>
</feature>
<dbReference type="InterPro" id="IPR013783">
    <property type="entry name" value="Ig-like_fold"/>
</dbReference>
<dbReference type="CDD" id="cd01948">
    <property type="entry name" value="EAL"/>
    <property type="match status" value="1"/>
</dbReference>
<dbReference type="InterPro" id="IPR001610">
    <property type="entry name" value="PAC"/>
</dbReference>
<feature type="domain" description="PAS" evidence="1">
    <location>
        <begin position="334"/>
        <end position="375"/>
    </location>
</feature>
<dbReference type="Pfam" id="PF13426">
    <property type="entry name" value="PAS_9"/>
    <property type="match status" value="1"/>
</dbReference>
<organism evidence="5 6">
    <name type="scientific">Aliikangiella coralliicola</name>
    <dbReference type="NCBI Taxonomy" id="2592383"/>
    <lineage>
        <taxon>Bacteria</taxon>
        <taxon>Pseudomonadati</taxon>
        <taxon>Pseudomonadota</taxon>
        <taxon>Gammaproteobacteria</taxon>
        <taxon>Oceanospirillales</taxon>
        <taxon>Pleioneaceae</taxon>
        <taxon>Aliikangiella</taxon>
    </lineage>
</organism>
<dbReference type="InterPro" id="IPR052155">
    <property type="entry name" value="Biofilm_reg_signaling"/>
</dbReference>
<name>A0A545U806_9GAMM</name>
<dbReference type="Gene3D" id="3.30.70.270">
    <property type="match status" value="1"/>
</dbReference>
<dbReference type="SMART" id="SM00267">
    <property type="entry name" value="GGDEF"/>
    <property type="match status" value="1"/>
</dbReference>
<reference evidence="5 6" key="1">
    <citation type="submission" date="2019-07" db="EMBL/GenBank/DDBJ databases">
        <title>Draft genome for Aliikangiella sp. M105.</title>
        <authorList>
            <person name="Wang G."/>
        </authorList>
    </citation>
    <scope>NUCLEOTIDE SEQUENCE [LARGE SCALE GENOMIC DNA]</scope>
    <source>
        <strain evidence="5 6">M105</strain>
    </source>
</reference>
<dbReference type="SUPFAM" id="SSF55073">
    <property type="entry name" value="Nucleotide cyclase"/>
    <property type="match status" value="1"/>
</dbReference>
<dbReference type="Pfam" id="PF00990">
    <property type="entry name" value="GGDEF"/>
    <property type="match status" value="1"/>
</dbReference>
<dbReference type="SUPFAM" id="SSF55785">
    <property type="entry name" value="PYP-like sensor domain (PAS domain)"/>
    <property type="match status" value="2"/>
</dbReference>